<comment type="caution">
    <text evidence="5">The sequence shown here is derived from an EMBL/GenBank/DDBJ whole genome shotgun (WGS) entry which is preliminary data.</text>
</comment>
<sequence length="346" mass="39553">MQKTTSVSALTVLDLHDALLEMGVATLEQMTAAGLYRDQLIDQSSHALPAQEQRLDESLLLKLWQLAAANRSLPHIGLLIGQRFNPATRGVLASWLFQCTQVSEALDVFQKYIALMNPSESWIFSEADDSLLLQLSFAADKPYPQAAIERSLSAWLRWCEEMTGQAIRPQRAEFSFSRPEYHQAYVEVFGDTLVYDSPRNCLQLPRSVLDWPIRGANSYLKQIVEQRALQRFEQLQAKHELLARVRQLIQTDLQQGVSIEKVCRELHVSRPTLYRRLKQEGTSFTQLVGDVRKQLAFQQIQQGLPVAQVSDDLGFKDVSTFHRAFKRWFNQSPGEYRGHQRGARKP</sequence>
<dbReference type="EMBL" id="QXDA01000004">
    <property type="protein sequence ID" value="RIA22294.1"/>
    <property type="molecule type" value="Genomic_DNA"/>
</dbReference>
<dbReference type="InterPro" id="IPR018060">
    <property type="entry name" value="HTH_AraC"/>
</dbReference>
<dbReference type="InterPro" id="IPR020449">
    <property type="entry name" value="Tscrpt_reg_AraC-type_HTH"/>
</dbReference>
<dbReference type="GO" id="GO:0005829">
    <property type="term" value="C:cytosol"/>
    <property type="evidence" value="ECO:0007669"/>
    <property type="project" value="TreeGrafter"/>
</dbReference>
<dbReference type="PANTHER" id="PTHR47894">
    <property type="entry name" value="HTH-TYPE TRANSCRIPTIONAL REGULATOR GADX"/>
    <property type="match status" value="1"/>
</dbReference>
<dbReference type="Gene3D" id="1.10.10.60">
    <property type="entry name" value="Homeodomain-like"/>
    <property type="match status" value="1"/>
</dbReference>
<evidence type="ECO:0000313" key="6">
    <source>
        <dbReference type="Proteomes" id="UP000265836"/>
    </source>
</evidence>
<evidence type="ECO:0000313" key="5">
    <source>
        <dbReference type="EMBL" id="RIA22294.1"/>
    </source>
</evidence>
<reference evidence="5 6" key="1">
    <citation type="submission" date="2018-08" db="EMBL/GenBank/DDBJ databases">
        <title>Genome sequencing of rice bacterial endophytes.</title>
        <authorList>
            <person name="Venturi V."/>
        </authorList>
    </citation>
    <scope>NUCLEOTIDE SEQUENCE [LARGE SCALE GENOMIC DNA]</scope>
    <source>
        <strain evidence="5 6">E1205</strain>
    </source>
</reference>
<evidence type="ECO:0000256" key="1">
    <source>
        <dbReference type="ARBA" id="ARBA00023015"/>
    </source>
</evidence>
<proteinExistence type="predicted"/>
<dbReference type="Pfam" id="PF12625">
    <property type="entry name" value="Arabinose_bd"/>
    <property type="match status" value="1"/>
</dbReference>
<dbReference type="Pfam" id="PF12833">
    <property type="entry name" value="HTH_18"/>
    <property type="match status" value="1"/>
</dbReference>
<dbReference type="RefSeq" id="WP_170965208.1">
    <property type="nucleotide sequence ID" value="NZ_QXDA01000004.1"/>
</dbReference>
<dbReference type="SMART" id="SM00342">
    <property type="entry name" value="HTH_ARAC"/>
    <property type="match status" value="1"/>
</dbReference>
<protein>
    <submittedName>
        <fullName evidence="5">AraC family transcriptional regulator</fullName>
    </submittedName>
</protein>
<dbReference type="InterPro" id="IPR032687">
    <property type="entry name" value="AraC-type_N"/>
</dbReference>
<dbReference type="SUPFAM" id="SSF46689">
    <property type="entry name" value="Homeodomain-like"/>
    <property type="match status" value="1"/>
</dbReference>
<evidence type="ECO:0000256" key="3">
    <source>
        <dbReference type="ARBA" id="ARBA00023163"/>
    </source>
</evidence>
<dbReference type="PRINTS" id="PR00032">
    <property type="entry name" value="HTHARAC"/>
</dbReference>
<gene>
    <name evidence="5" type="ORF">DFO61_2969</name>
</gene>
<dbReference type="GO" id="GO:0000976">
    <property type="term" value="F:transcription cis-regulatory region binding"/>
    <property type="evidence" value="ECO:0007669"/>
    <property type="project" value="TreeGrafter"/>
</dbReference>
<evidence type="ECO:0000256" key="2">
    <source>
        <dbReference type="ARBA" id="ARBA00023125"/>
    </source>
</evidence>
<evidence type="ECO:0000259" key="4">
    <source>
        <dbReference type="PROSITE" id="PS01124"/>
    </source>
</evidence>
<keyword evidence="2" id="KW-0238">DNA-binding</keyword>
<dbReference type="AlphaFoldDB" id="A0A397ML29"/>
<feature type="domain" description="HTH araC/xylS-type" evidence="4">
    <location>
        <begin position="243"/>
        <end position="339"/>
    </location>
</feature>
<keyword evidence="3" id="KW-0804">Transcription</keyword>
<dbReference type="PROSITE" id="PS01124">
    <property type="entry name" value="HTH_ARAC_FAMILY_2"/>
    <property type="match status" value="1"/>
</dbReference>
<accession>A0A397ML29</accession>
<organism evidence="5 6">
    <name type="scientific">Ectopseudomonas oleovorans</name>
    <name type="common">Pseudomonas oleovorans</name>
    <dbReference type="NCBI Taxonomy" id="301"/>
    <lineage>
        <taxon>Bacteria</taxon>
        <taxon>Pseudomonadati</taxon>
        <taxon>Pseudomonadota</taxon>
        <taxon>Gammaproteobacteria</taxon>
        <taxon>Pseudomonadales</taxon>
        <taxon>Pseudomonadaceae</taxon>
        <taxon>Ectopseudomonas</taxon>
    </lineage>
</organism>
<dbReference type="PANTHER" id="PTHR47894:SF1">
    <property type="entry name" value="HTH-TYPE TRANSCRIPTIONAL REGULATOR VQSM"/>
    <property type="match status" value="1"/>
</dbReference>
<dbReference type="InterPro" id="IPR009057">
    <property type="entry name" value="Homeodomain-like_sf"/>
</dbReference>
<name>A0A397ML29_ECTOL</name>
<keyword evidence="1" id="KW-0805">Transcription regulation</keyword>
<dbReference type="GO" id="GO:0003700">
    <property type="term" value="F:DNA-binding transcription factor activity"/>
    <property type="evidence" value="ECO:0007669"/>
    <property type="project" value="InterPro"/>
</dbReference>
<dbReference type="Proteomes" id="UP000265836">
    <property type="component" value="Unassembled WGS sequence"/>
</dbReference>